<dbReference type="InterPro" id="IPR036108">
    <property type="entry name" value="4pyrrol_syn_uPrphyn_synt_sf"/>
</dbReference>
<dbReference type="Gene3D" id="3.40.50.10090">
    <property type="match status" value="2"/>
</dbReference>
<sequence>MSSKVRVCAFESRRAPEMGRLIERFHGIPTVAPSMQEVPLESNSEPLHYIEKLLSGEVDVSVFMTGVGTQALYDAVESRISADELTEEIRKTVIAVRGPKPAAVLAKLGLQPNVRAPEPNTWHELAEEMSREKVVLSEKTVAVQEYGVANTEFHEWLSSQGAEVLSVSIYRWTLPDDIKPLQDSVRQLINNEFDLILWTSAQQINHVIQTAKEMNLFDEWFAVAKTIPHASIGPTASERLRQFDLSPCMEPSHPKMAHLVREAIEWVQKN</sequence>
<dbReference type="PANTHER" id="PTHR40082">
    <property type="entry name" value="BLR5956 PROTEIN"/>
    <property type="match status" value="1"/>
</dbReference>
<gene>
    <name evidence="2" type="ORF">KOR42_09560</name>
</gene>
<protein>
    <submittedName>
        <fullName evidence="2">Bifunctional uroporphyrinogen-III synthetase/response regulator domain protein</fullName>
    </submittedName>
</protein>
<dbReference type="CDD" id="cd06578">
    <property type="entry name" value="HemD"/>
    <property type="match status" value="1"/>
</dbReference>
<feature type="domain" description="Tetrapyrrole biosynthesis uroporphyrinogen III synthase" evidence="1">
    <location>
        <begin position="18"/>
        <end position="260"/>
    </location>
</feature>
<accession>A0A5C5X3I9</accession>
<organism evidence="2 3">
    <name type="scientific">Thalassoglobus neptunius</name>
    <dbReference type="NCBI Taxonomy" id="1938619"/>
    <lineage>
        <taxon>Bacteria</taxon>
        <taxon>Pseudomonadati</taxon>
        <taxon>Planctomycetota</taxon>
        <taxon>Planctomycetia</taxon>
        <taxon>Planctomycetales</taxon>
        <taxon>Planctomycetaceae</taxon>
        <taxon>Thalassoglobus</taxon>
    </lineage>
</organism>
<dbReference type="PANTHER" id="PTHR40082:SF1">
    <property type="entry name" value="BLR5956 PROTEIN"/>
    <property type="match status" value="1"/>
</dbReference>
<name>A0A5C5X3I9_9PLAN</name>
<proteinExistence type="predicted"/>
<dbReference type="GO" id="GO:0006780">
    <property type="term" value="P:uroporphyrinogen III biosynthetic process"/>
    <property type="evidence" value="ECO:0007669"/>
    <property type="project" value="InterPro"/>
</dbReference>
<dbReference type="GO" id="GO:0004852">
    <property type="term" value="F:uroporphyrinogen-III synthase activity"/>
    <property type="evidence" value="ECO:0007669"/>
    <property type="project" value="InterPro"/>
</dbReference>
<dbReference type="EMBL" id="SIHI01000001">
    <property type="protein sequence ID" value="TWT57594.1"/>
    <property type="molecule type" value="Genomic_DNA"/>
</dbReference>
<dbReference type="Proteomes" id="UP000317243">
    <property type="component" value="Unassembled WGS sequence"/>
</dbReference>
<evidence type="ECO:0000259" key="1">
    <source>
        <dbReference type="Pfam" id="PF02602"/>
    </source>
</evidence>
<evidence type="ECO:0000313" key="2">
    <source>
        <dbReference type="EMBL" id="TWT57594.1"/>
    </source>
</evidence>
<reference evidence="2 3" key="1">
    <citation type="submission" date="2019-02" db="EMBL/GenBank/DDBJ databases">
        <title>Deep-cultivation of Planctomycetes and their phenomic and genomic characterization uncovers novel biology.</title>
        <authorList>
            <person name="Wiegand S."/>
            <person name="Jogler M."/>
            <person name="Boedeker C."/>
            <person name="Pinto D."/>
            <person name="Vollmers J."/>
            <person name="Rivas-Marin E."/>
            <person name="Kohn T."/>
            <person name="Peeters S.H."/>
            <person name="Heuer A."/>
            <person name="Rast P."/>
            <person name="Oberbeckmann S."/>
            <person name="Bunk B."/>
            <person name="Jeske O."/>
            <person name="Meyerdierks A."/>
            <person name="Storesund J.E."/>
            <person name="Kallscheuer N."/>
            <person name="Luecker S."/>
            <person name="Lage O.M."/>
            <person name="Pohl T."/>
            <person name="Merkel B.J."/>
            <person name="Hornburger P."/>
            <person name="Mueller R.-W."/>
            <person name="Bruemmer F."/>
            <person name="Labrenz M."/>
            <person name="Spormann A.M."/>
            <person name="Op Den Camp H."/>
            <person name="Overmann J."/>
            <person name="Amann R."/>
            <person name="Jetten M.S.M."/>
            <person name="Mascher T."/>
            <person name="Medema M.H."/>
            <person name="Devos D.P."/>
            <person name="Kaster A.-K."/>
            <person name="Ovreas L."/>
            <person name="Rohde M."/>
            <person name="Galperin M.Y."/>
            <person name="Jogler C."/>
        </authorList>
    </citation>
    <scope>NUCLEOTIDE SEQUENCE [LARGE SCALE GENOMIC DNA]</scope>
    <source>
        <strain evidence="2 3">KOR42</strain>
    </source>
</reference>
<keyword evidence="3" id="KW-1185">Reference proteome</keyword>
<dbReference type="AlphaFoldDB" id="A0A5C5X3I9"/>
<dbReference type="OrthoDB" id="213853at2"/>
<dbReference type="RefSeq" id="WP_146507411.1">
    <property type="nucleotide sequence ID" value="NZ_SIHI01000001.1"/>
</dbReference>
<dbReference type="InterPro" id="IPR003754">
    <property type="entry name" value="4pyrrol_synth_uPrphyn_synth"/>
</dbReference>
<dbReference type="InterPro" id="IPR039793">
    <property type="entry name" value="UROS/Hem4"/>
</dbReference>
<comment type="caution">
    <text evidence="2">The sequence shown here is derived from an EMBL/GenBank/DDBJ whole genome shotgun (WGS) entry which is preliminary data.</text>
</comment>
<dbReference type="Pfam" id="PF02602">
    <property type="entry name" value="HEM4"/>
    <property type="match status" value="1"/>
</dbReference>
<dbReference type="SUPFAM" id="SSF69618">
    <property type="entry name" value="HemD-like"/>
    <property type="match status" value="1"/>
</dbReference>
<evidence type="ECO:0000313" key="3">
    <source>
        <dbReference type="Proteomes" id="UP000317243"/>
    </source>
</evidence>